<protein>
    <submittedName>
        <fullName evidence="2">Uncharacterized protein</fullName>
    </submittedName>
</protein>
<evidence type="ECO:0000313" key="2">
    <source>
        <dbReference type="EMBL" id="CAH0367115.1"/>
    </source>
</evidence>
<evidence type="ECO:0000256" key="1">
    <source>
        <dbReference type="SAM" id="MobiDB-lite"/>
    </source>
</evidence>
<proteinExistence type="predicted"/>
<dbReference type="Proteomes" id="UP000789595">
    <property type="component" value="Unassembled WGS sequence"/>
</dbReference>
<accession>A0A8J2S9P5</accession>
<evidence type="ECO:0000313" key="3">
    <source>
        <dbReference type="Proteomes" id="UP000789595"/>
    </source>
</evidence>
<feature type="region of interest" description="Disordered" evidence="1">
    <location>
        <begin position="273"/>
        <end position="294"/>
    </location>
</feature>
<dbReference type="AlphaFoldDB" id="A0A8J2S9P5"/>
<comment type="caution">
    <text evidence="2">The sequence shown here is derived from an EMBL/GenBank/DDBJ whole genome shotgun (WGS) entry which is preliminary data.</text>
</comment>
<reference evidence="2" key="1">
    <citation type="submission" date="2021-11" db="EMBL/GenBank/DDBJ databases">
        <authorList>
            <consortium name="Genoscope - CEA"/>
            <person name="William W."/>
        </authorList>
    </citation>
    <scope>NUCLEOTIDE SEQUENCE</scope>
</reference>
<sequence length="313" mass="33778">FEPIYLLPVAFSAWGATPGIRSRGDLRRHLGDGAVVAVALGEGGELVVELRERGGRELDLLALLGGGGGRGGLEVRREEVRDERGLGVRAREGVDGLGQGLGLDLRRRELARDGRGGVGHELGLDARRHELVLGHEGVELLHDRVADRVLELHGLGGLEQAQGLGLRARDGLELAQQRHAARVRVDDLLDRRDGLVLEGVVLRDDGLALGVEHVGDGLVAEHVRRAAEHGEDAHELGLLGEHQDLVRDDGHGQPDAERQLVLPLVQAQIFEHRERAGRRRGGGRAARRPCQPGRRTPCGEHPLVFFPAPTSGC</sequence>
<gene>
    <name evidence="2" type="ORF">PECAL_2P01200</name>
</gene>
<feature type="compositionally biased region" description="Basic residues" evidence="1">
    <location>
        <begin position="275"/>
        <end position="287"/>
    </location>
</feature>
<name>A0A8J2S9P5_9STRA</name>
<dbReference type="EMBL" id="CAKKNE010000002">
    <property type="protein sequence ID" value="CAH0367115.1"/>
    <property type="molecule type" value="Genomic_DNA"/>
</dbReference>
<organism evidence="2 3">
    <name type="scientific">Pelagomonas calceolata</name>
    <dbReference type="NCBI Taxonomy" id="35677"/>
    <lineage>
        <taxon>Eukaryota</taxon>
        <taxon>Sar</taxon>
        <taxon>Stramenopiles</taxon>
        <taxon>Ochrophyta</taxon>
        <taxon>Pelagophyceae</taxon>
        <taxon>Pelagomonadales</taxon>
        <taxon>Pelagomonadaceae</taxon>
        <taxon>Pelagomonas</taxon>
    </lineage>
</organism>
<feature type="non-terminal residue" evidence="2">
    <location>
        <position position="1"/>
    </location>
</feature>
<keyword evidence="3" id="KW-1185">Reference proteome</keyword>